<evidence type="ECO:0000259" key="4">
    <source>
        <dbReference type="PROSITE" id="PS50238"/>
    </source>
</evidence>
<feature type="region of interest" description="Disordered" evidence="2">
    <location>
        <begin position="267"/>
        <end position="290"/>
    </location>
</feature>
<dbReference type="STRING" id="91626.A0A0C9LUX8"/>
<dbReference type="PANTHER" id="PTHR15228">
    <property type="entry name" value="SPERMATHECAL PHYSIOLOGY VARIANT"/>
    <property type="match status" value="1"/>
</dbReference>
<name>A0A0C9LUX8_9FUNG</name>
<feature type="region of interest" description="Disordered" evidence="2">
    <location>
        <begin position="548"/>
        <end position="578"/>
    </location>
</feature>
<sequence length="664" mass="74076">MKRSNSNPTSTLTKRRSFRGWLKRVTIPNGAASRKIGPDSTPKGGVFGIPLEMSIKYAKTTVGYVDDDGIKHTKAGAIPIVVAKCGSYLKKNGLETEGIFRISGNFKRVNALEFQFDQSASSYGLDLNWEGYTVHDAASVLRRYLNKLPDPVIPFDYYQKFRDVMNNNTYKSTEHRIEAFQKLVQCLPPPHQHLLLYLLDTLSLFATSASETKMDISNLAAVFCPGILRHPDHNTPVQYKISQYVIEFLVEFQSLFTMQLLVPTKRKKSSTASSSGGEVPPVPLLLPSSYPKQQPPPVPLHVVNPSAPSELSLSIKERNTSSLIESPLDINAPNQQDSIDAAVARESTAPANDVVSNNSQQSFMQKATKIATPYYHIMLQKLTESRQMLEPWIAKPAALLICISVLLVTLIIIAYEAYLAFTFCSFEPYLFFAGLVSYWSLLYKGLPPSPPSTPVAGAVNQVPNVPHQAVVDQLPMPDAVVPKNTEDEDMFPEAVMDADAEKAMMQDESIMSEWRDLLTRAWKVNESDDSDTKTISTATAADDMASVMSRSSRFNEEEDFAPAASVSSSEEDEDEELGFDPDTLEMYLSQYDQIKRDAELAKRLQIEEQKARDENNPFVVEDMAIGRSRSINTGSTSKEADDNHDNVTTPTNEKEEWKIRIFPR</sequence>
<keyword evidence="1" id="KW-0343">GTPase activation</keyword>
<dbReference type="GO" id="GO:0060237">
    <property type="term" value="P:regulation of fungal-type cell wall organization"/>
    <property type="evidence" value="ECO:0007669"/>
    <property type="project" value="TreeGrafter"/>
</dbReference>
<proteinExistence type="predicted"/>
<dbReference type="Proteomes" id="UP000053815">
    <property type="component" value="Unassembled WGS sequence"/>
</dbReference>
<dbReference type="SUPFAM" id="SSF48350">
    <property type="entry name" value="GTPase activation domain, GAP"/>
    <property type="match status" value="1"/>
</dbReference>
<feature type="transmembrane region" description="Helical" evidence="3">
    <location>
        <begin position="392"/>
        <end position="413"/>
    </location>
</feature>
<dbReference type="InterPro" id="IPR051025">
    <property type="entry name" value="RhoGAP"/>
</dbReference>
<dbReference type="EMBL" id="DF836391">
    <property type="protein sequence ID" value="GAN05800.1"/>
    <property type="molecule type" value="Genomic_DNA"/>
</dbReference>
<feature type="compositionally biased region" description="Acidic residues" evidence="2">
    <location>
        <begin position="569"/>
        <end position="578"/>
    </location>
</feature>
<dbReference type="InterPro" id="IPR008936">
    <property type="entry name" value="Rho_GTPase_activation_prot"/>
</dbReference>
<accession>A0A0C9LUX8</accession>
<dbReference type="SMART" id="SM00324">
    <property type="entry name" value="RhoGAP"/>
    <property type="match status" value="1"/>
</dbReference>
<feature type="domain" description="Rho-GAP" evidence="4">
    <location>
        <begin position="65"/>
        <end position="257"/>
    </location>
</feature>
<organism evidence="5">
    <name type="scientific">Mucor ambiguus</name>
    <dbReference type="NCBI Taxonomy" id="91626"/>
    <lineage>
        <taxon>Eukaryota</taxon>
        <taxon>Fungi</taxon>
        <taxon>Fungi incertae sedis</taxon>
        <taxon>Mucoromycota</taxon>
        <taxon>Mucoromycotina</taxon>
        <taxon>Mucoromycetes</taxon>
        <taxon>Mucorales</taxon>
        <taxon>Mucorineae</taxon>
        <taxon>Mucoraceae</taxon>
        <taxon>Mucor</taxon>
    </lineage>
</organism>
<dbReference type="Gene3D" id="1.10.555.10">
    <property type="entry name" value="Rho GTPase activation protein"/>
    <property type="match status" value="1"/>
</dbReference>
<protein>
    <submittedName>
        <fullName evidence="5">Rho GTPase activator protein</fullName>
    </submittedName>
</protein>
<evidence type="ECO:0000256" key="3">
    <source>
        <dbReference type="SAM" id="Phobius"/>
    </source>
</evidence>
<feature type="transmembrane region" description="Helical" evidence="3">
    <location>
        <begin position="419"/>
        <end position="441"/>
    </location>
</feature>
<feature type="region of interest" description="Disordered" evidence="2">
    <location>
        <begin position="615"/>
        <end position="664"/>
    </location>
</feature>
<keyword evidence="3" id="KW-0472">Membrane</keyword>
<dbReference type="AlphaFoldDB" id="A0A0C9LUX8"/>
<dbReference type="InterPro" id="IPR000198">
    <property type="entry name" value="RhoGAP_dom"/>
</dbReference>
<dbReference type="GO" id="GO:0007165">
    <property type="term" value="P:signal transduction"/>
    <property type="evidence" value="ECO:0007669"/>
    <property type="project" value="InterPro"/>
</dbReference>
<reference evidence="5" key="1">
    <citation type="submission" date="2014-09" db="EMBL/GenBank/DDBJ databases">
        <title>Draft genome sequence of an oleaginous Mucoromycotina fungus Mucor ambiguus NBRC6742.</title>
        <authorList>
            <person name="Takeda I."/>
            <person name="Yamane N."/>
            <person name="Morita T."/>
            <person name="Tamano K."/>
            <person name="Machida M."/>
            <person name="Baker S."/>
            <person name="Koike H."/>
        </authorList>
    </citation>
    <scope>NUCLEOTIDE SEQUENCE</scope>
    <source>
        <strain evidence="5">NBRC 6742</strain>
    </source>
</reference>
<dbReference type="PANTHER" id="PTHR15228:SF25">
    <property type="entry name" value="F-BAR DOMAIN-CONTAINING PROTEIN"/>
    <property type="match status" value="1"/>
</dbReference>
<dbReference type="OrthoDB" id="3196451at2759"/>
<evidence type="ECO:0000256" key="1">
    <source>
        <dbReference type="ARBA" id="ARBA00022468"/>
    </source>
</evidence>
<evidence type="ECO:0000256" key="2">
    <source>
        <dbReference type="SAM" id="MobiDB-lite"/>
    </source>
</evidence>
<dbReference type="GO" id="GO:0005096">
    <property type="term" value="F:GTPase activator activity"/>
    <property type="evidence" value="ECO:0007669"/>
    <property type="project" value="UniProtKB-KW"/>
</dbReference>
<keyword evidence="6" id="KW-1185">Reference proteome</keyword>
<evidence type="ECO:0000313" key="5">
    <source>
        <dbReference type="EMBL" id="GAN05800.1"/>
    </source>
</evidence>
<keyword evidence="3" id="KW-1133">Transmembrane helix</keyword>
<dbReference type="GO" id="GO:0005938">
    <property type="term" value="C:cell cortex"/>
    <property type="evidence" value="ECO:0007669"/>
    <property type="project" value="TreeGrafter"/>
</dbReference>
<dbReference type="Pfam" id="PF00620">
    <property type="entry name" value="RhoGAP"/>
    <property type="match status" value="1"/>
</dbReference>
<feature type="compositionally biased region" description="Basic and acidic residues" evidence="2">
    <location>
        <begin position="652"/>
        <end position="664"/>
    </location>
</feature>
<evidence type="ECO:0000313" key="6">
    <source>
        <dbReference type="Proteomes" id="UP000053815"/>
    </source>
</evidence>
<dbReference type="PROSITE" id="PS50238">
    <property type="entry name" value="RHOGAP"/>
    <property type="match status" value="1"/>
</dbReference>
<gene>
    <name evidence="5" type="ORF">MAM1_0102d05275</name>
</gene>
<keyword evidence="3" id="KW-0812">Transmembrane</keyword>